<feature type="transmembrane region" description="Helical" evidence="8">
    <location>
        <begin position="241"/>
        <end position="262"/>
    </location>
</feature>
<dbReference type="PRINTS" id="PR01437">
    <property type="entry name" value="NUOXDRDTASE4"/>
</dbReference>
<evidence type="ECO:0000256" key="6">
    <source>
        <dbReference type="ARBA" id="ARBA00023136"/>
    </source>
</evidence>
<keyword evidence="11" id="KW-1185">Reference proteome</keyword>
<dbReference type="PANTHER" id="PTHR42703">
    <property type="entry name" value="NADH DEHYDROGENASE"/>
    <property type="match status" value="1"/>
</dbReference>
<dbReference type="Proteomes" id="UP001164305">
    <property type="component" value="Chromosome"/>
</dbReference>
<gene>
    <name evidence="10" type="ORF">BRM3_06500</name>
</gene>
<keyword evidence="5 8" id="KW-1133">Transmembrane helix</keyword>
<keyword evidence="3" id="KW-1003">Cell membrane</keyword>
<dbReference type="PANTHER" id="PTHR42703:SF1">
    <property type="entry name" value="NA(+)_H(+) ANTIPORTER SUBUNIT D1"/>
    <property type="match status" value="1"/>
</dbReference>
<evidence type="ECO:0000256" key="7">
    <source>
        <dbReference type="RuleBase" id="RU000320"/>
    </source>
</evidence>
<keyword evidence="4 7" id="KW-0812">Transmembrane</keyword>
<dbReference type="EMBL" id="CP107020">
    <property type="protein sequence ID" value="UYG18057.1"/>
    <property type="molecule type" value="Genomic_DNA"/>
</dbReference>
<organism evidence="10 11">
    <name type="scientific">Brachybacterium huguangmaarense</name>
    <dbReference type="NCBI Taxonomy" id="1652028"/>
    <lineage>
        <taxon>Bacteria</taxon>
        <taxon>Bacillati</taxon>
        <taxon>Actinomycetota</taxon>
        <taxon>Actinomycetes</taxon>
        <taxon>Micrococcales</taxon>
        <taxon>Dermabacteraceae</taxon>
        <taxon>Brachybacterium</taxon>
    </lineage>
</organism>
<feature type="transmembrane region" description="Helical" evidence="8">
    <location>
        <begin position="79"/>
        <end position="100"/>
    </location>
</feature>
<name>A0ABY6G4M2_9MICO</name>
<feature type="transmembrane region" description="Helical" evidence="8">
    <location>
        <begin position="138"/>
        <end position="156"/>
    </location>
</feature>
<dbReference type="InterPro" id="IPR003918">
    <property type="entry name" value="NADH_UbQ_OxRdtase"/>
</dbReference>
<dbReference type="InterPro" id="IPR050586">
    <property type="entry name" value="CPA3_Na-H_Antiporter_D"/>
</dbReference>
<feature type="transmembrane region" description="Helical" evidence="8">
    <location>
        <begin position="112"/>
        <end position="132"/>
    </location>
</feature>
<evidence type="ECO:0000256" key="1">
    <source>
        <dbReference type="ARBA" id="ARBA00004651"/>
    </source>
</evidence>
<evidence type="ECO:0000256" key="2">
    <source>
        <dbReference type="ARBA" id="ARBA00005346"/>
    </source>
</evidence>
<sequence>MSIELLLALPVMLPLAGAAFTLLVRHVVRLQLGLTIGTLSAILLVAVILAIHVSEHGTLVLQIGRWTPQLGIVLVMDRLSALMLVVSAVVTLAVLIYSSAQFVSENSERTPVAIYHPTYLVLVAGVSIAFLAGDLFNLYVGFEVLLSASYVLLTLGGSASRIRAATTYVIVSLLSSLLFLAGIAAIYAACGTVNMAELALRLDRIDAGPRLALELILLVAFAIKAAIFPLSAWLPDSYPTAPAPVTAVFAGLLTKVGIYAIIRLETLLFPASQLSHLLLAAAGLSLVIGILGALAQTDLKRVLSFTLVSHMGYMLFGIGLSTRLAMGATIYYVAHHITVQSTLFLAAGLIEQRGGTTNLARLGGLAKLAPAIAVLFFVPAMNLAGVPPLSGFIGKVGLIEAGIAVDTTAAWILVGVSVLTSLLTLYAMAKIWNRAFWQPAPADAELDSPDRRVPRIMLGATGALVAFSLLLTVAAGPLLQYTDEAARSVLARSPYVSAVLGDDAAAGLLYRIDESGQKVVEVG</sequence>
<comment type="subcellular location">
    <subcellularLocation>
        <location evidence="1">Cell membrane</location>
        <topology evidence="1">Multi-pass membrane protein</topology>
    </subcellularLocation>
    <subcellularLocation>
        <location evidence="7">Membrane</location>
        <topology evidence="7">Multi-pass membrane protein</topology>
    </subcellularLocation>
</comment>
<accession>A0ABY6G4M2</accession>
<evidence type="ECO:0000256" key="8">
    <source>
        <dbReference type="SAM" id="Phobius"/>
    </source>
</evidence>
<feature type="transmembrane region" description="Helical" evidence="8">
    <location>
        <begin position="371"/>
        <end position="389"/>
    </location>
</feature>
<reference evidence="10" key="1">
    <citation type="submission" date="2022-10" db="EMBL/GenBank/DDBJ databases">
        <title>Whole-Genome Sequencing of Brachybacterium huguangmaarense BRM-3, Isolated from Betula schmidtii.</title>
        <authorList>
            <person name="Haam D."/>
        </authorList>
    </citation>
    <scope>NUCLEOTIDE SEQUENCE</scope>
    <source>
        <strain evidence="10">BRM-3</strain>
    </source>
</reference>
<feature type="transmembrane region" description="Helical" evidence="8">
    <location>
        <begin position="330"/>
        <end position="350"/>
    </location>
</feature>
<feature type="transmembrane region" description="Helical" evidence="8">
    <location>
        <begin position="409"/>
        <end position="429"/>
    </location>
</feature>
<evidence type="ECO:0000256" key="3">
    <source>
        <dbReference type="ARBA" id="ARBA00022475"/>
    </source>
</evidence>
<feature type="transmembrane region" description="Helical" evidence="8">
    <location>
        <begin position="456"/>
        <end position="479"/>
    </location>
</feature>
<evidence type="ECO:0000313" key="11">
    <source>
        <dbReference type="Proteomes" id="UP001164305"/>
    </source>
</evidence>
<evidence type="ECO:0000313" key="10">
    <source>
        <dbReference type="EMBL" id="UYG18057.1"/>
    </source>
</evidence>
<comment type="similarity">
    <text evidence="2">Belongs to the CPA3 antiporters (TC 2.A.63) subunit D family.</text>
</comment>
<feature type="transmembrane region" description="Helical" evidence="8">
    <location>
        <begin position="6"/>
        <end position="25"/>
    </location>
</feature>
<feature type="transmembrane region" description="Helical" evidence="8">
    <location>
        <begin position="215"/>
        <end position="234"/>
    </location>
</feature>
<protein>
    <submittedName>
        <fullName evidence="10">Na+/H+ antiporter subunit D</fullName>
    </submittedName>
</protein>
<evidence type="ECO:0000256" key="5">
    <source>
        <dbReference type="ARBA" id="ARBA00022989"/>
    </source>
</evidence>
<feature type="transmembrane region" description="Helical" evidence="8">
    <location>
        <begin position="302"/>
        <end position="324"/>
    </location>
</feature>
<dbReference type="InterPro" id="IPR001750">
    <property type="entry name" value="ND/Mrp_TM"/>
</dbReference>
<dbReference type="Pfam" id="PF00361">
    <property type="entry name" value="Proton_antipo_M"/>
    <property type="match status" value="1"/>
</dbReference>
<dbReference type="RefSeq" id="WP_263595261.1">
    <property type="nucleotide sequence ID" value="NZ_CP107020.1"/>
</dbReference>
<evidence type="ECO:0000256" key="4">
    <source>
        <dbReference type="ARBA" id="ARBA00022692"/>
    </source>
</evidence>
<evidence type="ECO:0000259" key="9">
    <source>
        <dbReference type="Pfam" id="PF00361"/>
    </source>
</evidence>
<proteinExistence type="inferred from homology"/>
<feature type="domain" description="NADH:quinone oxidoreductase/Mrp antiporter transmembrane" evidence="9">
    <location>
        <begin position="132"/>
        <end position="420"/>
    </location>
</feature>
<keyword evidence="6 8" id="KW-0472">Membrane</keyword>
<feature type="transmembrane region" description="Helical" evidence="8">
    <location>
        <begin position="32"/>
        <end position="53"/>
    </location>
</feature>
<feature type="transmembrane region" description="Helical" evidence="8">
    <location>
        <begin position="168"/>
        <end position="195"/>
    </location>
</feature>
<feature type="transmembrane region" description="Helical" evidence="8">
    <location>
        <begin position="274"/>
        <end position="295"/>
    </location>
</feature>
<dbReference type="NCBIfam" id="NF009308">
    <property type="entry name" value="PRK12665.1"/>
    <property type="match status" value="1"/>
</dbReference>